<dbReference type="WBParaSite" id="Hba_11785">
    <property type="protein sequence ID" value="Hba_11785"/>
    <property type="gene ID" value="Hba_11785"/>
</dbReference>
<dbReference type="GO" id="GO:0043291">
    <property type="term" value="C:RAVE complex"/>
    <property type="evidence" value="ECO:0007669"/>
    <property type="project" value="TreeGrafter"/>
</dbReference>
<dbReference type="Pfam" id="PF10259">
    <property type="entry name" value="Rogdi_lz"/>
    <property type="match status" value="1"/>
</dbReference>
<dbReference type="PANTHER" id="PTHR13618:SF1">
    <property type="entry name" value="PROTEIN ROGDI HOMOLOG"/>
    <property type="match status" value="1"/>
</dbReference>
<proteinExistence type="inferred from homology"/>
<name>A0A1I7X2Z5_HETBA</name>
<feature type="region of interest" description="Disordered" evidence="2">
    <location>
        <begin position="1"/>
        <end position="21"/>
    </location>
</feature>
<evidence type="ECO:0000313" key="4">
    <source>
        <dbReference type="WBParaSite" id="Hba_11785"/>
    </source>
</evidence>
<dbReference type="AlphaFoldDB" id="A0A1I7X2Z5"/>
<sequence>MAKSDVLRNSNLEMNDDRTGDEDEETCAVNLCKEFVWIQSTRAQKTFQSALTCLRECCIRLHLGHKCDSRLGVPLSQPLSERQFLIGKHGGDNLKATVTLLGDNVIQAEVVIKHAKTAGGVFRAVAQPDIQWKLQQLQDLGNHISRATVALCDLERHMKDLGANGQFGLESGELILCSARSIKEEITAARSAILLPRKRYVHHTRWYHDKVHLKVYLFQWLNASCHT</sequence>
<comment type="similarity">
    <text evidence="1">Belongs to the rogdi family.</text>
</comment>
<dbReference type="PANTHER" id="PTHR13618">
    <property type="entry name" value="LEUCINE ZIPPER CONTAINING TRANSCRIPTION FACTOR LZF1"/>
    <property type="match status" value="1"/>
</dbReference>
<evidence type="ECO:0000256" key="1">
    <source>
        <dbReference type="ARBA" id="ARBA00005535"/>
    </source>
</evidence>
<protein>
    <submittedName>
        <fullName evidence="4">KH_dom_type_1 domain-containing protein</fullName>
    </submittedName>
</protein>
<organism evidence="3 4">
    <name type="scientific">Heterorhabditis bacteriophora</name>
    <name type="common">Entomopathogenic nematode worm</name>
    <dbReference type="NCBI Taxonomy" id="37862"/>
    <lineage>
        <taxon>Eukaryota</taxon>
        <taxon>Metazoa</taxon>
        <taxon>Ecdysozoa</taxon>
        <taxon>Nematoda</taxon>
        <taxon>Chromadorea</taxon>
        <taxon>Rhabditida</taxon>
        <taxon>Rhabditina</taxon>
        <taxon>Rhabditomorpha</taxon>
        <taxon>Strongyloidea</taxon>
        <taxon>Heterorhabditidae</taxon>
        <taxon>Heterorhabditis</taxon>
    </lineage>
</organism>
<keyword evidence="3" id="KW-1185">Reference proteome</keyword>
<dbReference type="Proteomes" id="UP000095283">
    <property type="component" value="Unplaced"/>
</dbReference>
<reference evidence="4" key="1">
    <citation type="submission" date="2016-11" db="UniProtKB">
        <authorList>
            <consortium name="WormBaseParasite"/>
        </authorList>
    </citation>
    <scope>IDENTIFICATION</scope>
</reference>
<accession>A0A1I7X2Z5</accession>
<evidence type="ECO:0000256" key="2">
    <source>
        <dbReference type="SAM" id="MobiDB-lite"/>
    </source>
</evidence>
<evidence type="ECO:0000313" key="3">
    <source>
        <dbReference type="Proteomes" id="UP000095283"/>
    </source>
</evidence>
<dbReference type="InterPro" id="IPR028241">
    <property type="entry name" value="RAVE2/Rogdi"/>
</dbReference>